<keyword evidence="2" id="KW-0040">ANK repeat</keyword>
<dbReference type="Ensembl" id="ENSPCET00000005063.1">
    <property type="protein sequence ID" value="ENSPCEP00000004894.1"/>
    <property type="gene ID" value="ENSPCEG00000003970.1"/>
</dbReference>
<accession>A0A8C8RGZ1</accession>
<dbReference type="Pfam" id="PF12796">
    <property type="entry name" value="Ank_2"/>
    <property type="match status" value="1"/>
</dbReference>
<dbReference type="InterPro" id="IPR002110">
    <property type="entry name" value="Ankyrin_rpt"/>
</dbReference>
<evidence type="ECO:0000256" key="1">
    <source>
        <dbReference type="ARBA" id="ARBA00022737"/>
    </source>
</evidence>
<dbReference type="SMART" id="SM00248">
    <property type="entry name" value="ANK"/>
    <property type="match status" value="3"/>
</dbReference>
<dbReference type="PANTHER" id="PTHR24166:SF58">
    <property type="entry name" value="ANKYCORBIN-LIKE"/>
    <property type="match status" value="1"/>
</dbReference>
<keyword evidence="1" id="KW-0677">Repeat</keyword>
<protein>
    <submittedName>
        <fullName evidence="3">Uncharacterized protein</fullName>
    </submittedName>
</protein>
<sequence>MPRHTGARVAPVPPQLDLSRIQPPISYSSSQGWEKAEGGLLPIRSLGQLLFLQSHTLYSLPHVASPAARMALTFPADVNEALRKGDFNLLKEQVESGADVNRRDREGRTPLMNCCLHDGEDWALGAARLLLSAGARVGWWDQCRRNALIHAVLYQREGLVQLCLDALDCDLNHADQDGCTALWYAATSGHMAITKMILLSLKRYGLEINKANKEGLTPLMQACRQGHGACAEFGHSVTRWTVTNRH</sequence>
<proteinExistence type="predicted"/>
<organism evidence="3 4">
    <name type="scientific">Pelusios castaneus</name>
    <name type="common">West African mud turtle</name>
    <dbReference type="NCBI Taxonomy" id="367368"/>
    <lineage>
        <taxon>Eukaryota</taxon>
        <taxon>Metazoa</taxon>
        <taxon>Chordata</taxon>
        <taxon>Craniata</taxon>
        <taxon>Vertebrata</taxon>
        <taxon>Euteleostomi</taxon>
        <taxon>Archelosauria</taxon>
        <taxon>Testudinata</taxon>
        <taxon>Testudines</taxon>
        <taxon>Pleurodira</taxon>
        <taxon>Pelomedusidae</taxon>
        <taxon>Pelusios</taxon>
    </lineage>
</organism>
<evidence type="ECO:0000256" key="2">
    <source>
        <dbReference type="ARBA" id="ARBA00023043"/>
    </source>
</evidence>
<evidence type="ECO:0000313" key="3">
    <source>
        <dbReference type="Ensembl" id="ENSPCEP00000004894.1"/>
    </source>
</evidence>
<dbReference type="Gene3D" id="1.25.40.20">
    <property type="entry name" value="Ankyrin repeat-containing domain"/>
    <property type="match status" value="1"/>
</dbReference>
<dbReference type="Proteomes" id="UP000694393">
    <property type="component" value="Unplaced"/>
</dbReference>
<dbReference type="InterPro" id="IPR050889">
    <property type="entry name" value="Dendritic_Spine_Reg/Scaffold"/>
</dbReference>
<dbReference type="SUPFAM" id="SSF48403">
    <property type="entry name" value="Ankyrin repeat"/>
    <property type="match status" value="1"/>
</dbReference>
<dbReference type="Pfam" id="PF13637">
    <property type="entry name" value="Ank_4"/>
    <property type="match status" value="1"/>
</dbReference>
<dbReference type="AlphaFoldDB" id="A0A8C8RGZ1"/>
<evidence type="ECO:0000313" key="4">
    <source>
        <dbReference type="Proteomes" id="UP000694393"/>
    </source>
</evidence>
<dbReference type="InterPro" id="IPR036770">
    <property type="entry name" value="Ankyrin_rpt-contain_sf"/>
</dbReference>
<reference evidence="3" key="1">
    <citation type="submission" date="2025-08" db="UniProtKB">
        <authorList>
            <consortium name="Ensembl"/>
        </authorList>
    </citation>
    <scope>IDENTIFICATION</scope>
</reference>
<name>A0A8C8RGZ1_9SAUR</name>
<keyword evidence="4" id="KW-1185">Reference proteome</keyword>
<dbReference type="PANTHER" id="PTHR24166">
    <property type="entry name" value="ROLLING PEBBLES, ISOFORM B"/>
    <property type="match status" value="1"/>
</dbReference>
<reference evidence="3" key="2">
    <citation type="submission" date="2025-09" db="UniProtKB">
        <authorList>
            <consortium name="Ensembl"/>
        </authorList>
    </citation>
    <scope>IDENTIFICATION</scope>
</reference>